<dbReference type="Pfam" id="PF24758">
    <property type="entry name" value="LRR_At5g56370"/>
    <property type="match status" value="1"/>
</dbReference>
<name>A0A9Q1QC92_9CARY</name>
<evidence type="ECO:0000259" key="1">
    <source>
        <dbReference type="Pfam" id="PF24758"/>
    </source>
</evidence>
<organism evidence="2 3">
    <name type="scientific">Carnegiea gigantea</name>
    <dbReference type="NCBI Taxonomy" id="171969"/>
    <lineage>
        <taxon>Eukaryota</taxon>
        <taxon>Viridiplantae</taxon>
        <taxon>Streptophyta</taxon>
        <taxon>Embryophyta</taxon>
        <taxon>Tracheophyta</taxon>
        <taxon>Spermatophyta</taxon>
        <taxon>Magnoliopsida</taxon>
        <taxon>eudicotyledons</taxon>
        <taxon>Gunneridae</taxon>
        <taxon>Pentapetalae</taxon>
        <taxon>Caryophyllales</taxon>
        <taxon>Cactineae</taxon>
        <taxon>Cactaceae</taxon>
        <taxon>Cactoideae</taxon>
        <taxon>Echinocereeae</taxon>
        <taxon>Carnegiea</taxon>
    </lineage>
</organism>
<dbReference type="AlphaFoldDB" id="A0A9Q1QC92"/>
<protein>
    <recommendedName>
        <fullName evidence="1">F-box/LRR-repeat protein 15/At3g58940/PEG3-like LRR domain-containing protein</fullName>
    </recommendedName>
</protein>
<sequence length="385" mass="44705">MAAIELIAEEDSKLSCGSSVDRISPLPPEIKDRIAHFLPLQDAIKASSLSIHWRHHWLHRRDLVLDQSFFYAWAKFRSTTLSEAGAHEYLNIVCSVLRCHIGSIRKFVLYVPDWLGIDFDFITPWIQILSDKSVQEFCLIQELHAYHMEFPWYMFSCVRFDHLTHLALINFRFPYDLRLPWDFPSLISLQLHVHIHVALCDWQPDSFKLLISKCPLLETLDLKVGQAQSSLSIQAPKLQNLCLYGRFSRLCLEETEQVKTLSLQASLDDSHDTWMEFFNCLPQLEKLILGNTFWEVEYLIFDDNMMVDQDCYLCHLKFAKLSCSMRSSRILLPLGKLILASSPVLEALSFEAEVPVDEVLNIEQEVSRYYRASANVKITVKYRKA</sequence>
<evidence type="ECO:0000313" key="2">
    <source>
        <dbReference type="EMBL" id="KAJ8436827.1"/>
    </source>
</evidence>
<dbReference type="OrthoDB" id="1744980at2759"/>
<dbReference type="InterPro" id="IPR055411">
    <property type="entry name" value="LRR_FXL15/At3g58940/PEG3-like"/>
</dbReference>
<dbReference type="PANTHER" id="PTHR31639:SF237">
    <property type="entry name" value="F-BOX DOMAIN-CONTAINING PROTEIN"/>
    <property type="match status" value="1"/>
</dbReference>
<gene>
    <name evidence="2" type="ORF">Cgig2_032055</name>
</gene>
<reference evidence="2" key="1">
    <citation type="submission" date="2022-04" db="EMBL/GenBank/DDBJ databases">
        <title>Carnegiea gigantea Genome sequencing and assembly v2.</title>
        <authorList>
            <person name="Copetti D."/>
            <person name="Sanderson M.J."/>
            <person name="Burquez A."/>
            <person name="Wojciechowski M.F."/>
        </authorList>
    </citation>
    <scope>NUCLEOTIDE SEQUENCE</scope>
    <source>
        <strain evidence="2">SGP5-SGP5p</strain>
        <tissue evidence="2">Aerial part</tissue>
    </source>
</reference>
<dbReference type="SUPFAM" id="SSF81383">
    <property type="entry name" value="F-box domain"/>
    <property type="match status" value="1"/>
</dbReference>
<accession>A0A9Q1QC92</accession>
<dbReference type="Gene3D" id="3.80.10.10">
    <property type="entry name" value="Ribonuclease Inhibitor"/>
    <property type="match status" value="1"/>
</dbReference>
<dbReference type="InterPro" id="IPR036047">
    <property type="entry name" value="F-box-like_dom_sf"/>
</dbReference>
<dbReference type="PANTHER" id="PTHR31639">
    <property type="entry name" value="F-BOX PROTEIN-LIKE"/>
    <property type="match status" value="1"/>
</dbReference>
<comment type="caution">
    <text evidence="2">The sequence shown here is derived from an EMBL/GenBank/DDBJ whole genome shotgun (WGS) entry which is preliminary data.</text>
</comment>
<proteinExistence type="predicted"/>
<dbReference type="EMBL" id="JAKOGI010000328">
    <property type="protein sequence ID" value="KAJ8436827.1"/>
    <property type="molecule type" value="Genomic_DNA"/>
</dbReference>
<dbReference type="InterPro" id="IPR032675">
    <property type="entry name" value="LRR_dom_sf"/>
</dbReference>
<evidence type="ECO:0000313" key="3">
    <source>
        <dbReference type="Proteomes" id="UP001153076"/>
    </source>
</evidence>
<keyword evidence="3" id="KW-1185">Reference proteome</keyword>
<dbReference type="SUPFAM" id="SSF52047">
    <property type="entry name" value="RNI-like"/>
    <property type="match status" value="1"/>
</dbReference>
<feature type="domain" description="F-box/LRR-repeat protein 15/At3g58940/PEG3-like LRR" evidence="1">
    <location>
        <begin position="124"/>
        <end position="245"/>
    </location>
</feature>
<dbReference type="Proteomes" id="UP001153076">
    <property type="component" value="Unassembled WGS sequence"/>
</dbReference>